<dbReference type="EMBL" id="OE839808">
    <property type="protein sequence ID" value="CAD7588650.1"/>
    <property type="molecule type" value="Genomic_DNA"/>
</dbReference>
<dbReference type="AlphaFoldDB" id="A0A7R9JSJ1"/>
<organism evidence="1">
    <name type="scientific">Timema genevievae</name>
    <name type="common">Walking stick</name>
    <dbReference type="NCBI Taxonomy" id="629358"/>
    <lineage>
        <taxon>Eukaryota</taxon>
        <taxon>Metazoa</taxon>
        <taxon>Ecdysozoa</taxon>
        <taxon>Arthropoda</taxon>
        <taxon>Hexapoda</taxon>
        <taxon>Insecta</taxon>
        <taxon>Pterygota</taxon>
        <taxon>Neoptera</taxon>
        <taxon>Polyneoptera</taxon>
        <taxon>Phasmatodea</taxon>
        <taxon>Timematodea</taxon>
        <taxon>Timematoidea</taxon>
        <taxon>Timematidae</taxon>
        <taxon>Timema</taxon>
    </lineage>
</organism>
<sequence>MLLKISHCKIHRHLSPNTVVVCQWSDAMVLRFLFRYLANNEHLVSRLAESYPIRRAAQLAAYLFTVSKHAASDGTRLSSLANRLRAQLKDVKEEFAEEMKKVQKK</sequence>
<evidence type="ECO:0000313" key="1">
    <source>
        <dbReference type="EMBL" id="CAD7588650.1"/>
    </source>
</evidence>
<proteinExistence type="predicted"/>
<gene>
    <name evidence="1" type="ORF">TGEB3V08_LOCUS2691</name>
</gene>
<name>A0A7R9JSJ1_TIMGE</name>
<dbReference type="PANTHER" id="PTHR41161:SF1">
    <property type="entry name" value="PROTEIN NCBP2AS2"/>
    <property type="match status" value="1"/>
</dbReference>
<accession>A0A7R9JSJ1</accession>
<dbReference type="PANTHER" id="PTHR41161">
    <property type="entry name" value="PROTEIN NCBP2AS2"/>
    <property type="match status" value="1"/>
</dbReference>
<reference evidence="1" key="1">
    <citation type="submission" date="2020-11" db="EMBL/GenBank/DDBJ databases">
        <authorList>
            <person name="Tran Van P."/>
        </authorList>
    </citation>
    <scope>NUCLEOTIDE SEQUENCE</scope>
</reference>
<protein>
    <submittedName>
        <fullName evidence="1">Uncharacterized protein</fullName>
    </submittedName>
</protein>
<dbReference type="InterPro" id="IPR042407">
    <property type="entry name" value="NCBP2-AS2"/>
</dbReference>